<feature type="domain" description="RNase H type-1" evidence="2">
    <location>
        <begin position="40"/>
        <end position="153"/>
    </location>
</feature>
<dbReference type="Gene3D" id="3.30.420.10">
    <property type="entry name" value="Ribonuclease H-like superfamily/Ribonuclease H"/>
    <property type="match status" value="1"/>
</dbReference>
<dbReference type="Pfam" id="PF13456">
    <property type="entry name" value="RVT_3"/>
    <property type="match status" value="1"/>
</dbReference>
<accession>A0ABR0P9A8</accession>
<dbReference type="SUPFAM" id="SSF53098">
    <property type="entry name" value="Ribonuclease H-like"/>
    <property type="match status" value="1"/>
</dbReference>
<comment type="caution">
    <text evidence="3">The sequence shown here is derived from an EMBL/GenBank/DDBJ whole genome shotgun (WGS) entry which is preliminary data.</text>
</comment>
<dbReference type="PANTHER" id="PTHR47723">
    <property type="entry name" value="OS05G0353850 PROTEIN"/>
    <property type="match status" value="1"/>
</dbReference>
<keyword evidence="4" id="KW-1185">Reference proteome</keyword>
<dbReference type="Proteomes" id="UP001358586">
    <property type="component" value="Chromosome 7"/>
</dbReference>
<dbReference type="PANTHER" id="PTHR47723:SF24">
    <property type="entry name" value="RNASE H TYPE-1 DOMAIN-CONTAINING PROTEIN"/>
    <property type="match status" value="1"/>
</dbReference>
<sequence length="157" mass="17825">MAENEGVRETPNPFNTNKNHRGQKDISRITIQFNVAFDIRNFKSATSLVVWGLTDELLVLKSTFHNNVSSPFVAEAFACLEGKKLGISMGIQSIKIMKDSRTIIKKCQTSSTDKSEIGVIIKDIQNKKVYFQEIIFQHIHRSGNSQAHRFVKNTLDR</sequence>
<dbReference type="InterPro" id="IPR012337">
    <property type="entry name" value="RNaseH-like_sf"/>
</dbReference>
<gene>
    <name evidence="3" type="ORF">PVK06_022693</name>
</gene>
<dbReference type="InterPro" id="IPR044730">
    <property type="entry name" value="RNase_H-like_dom_plant"/>
</dbReference>
<reference evidence="3 4" key="1">
    <citation type="submission" date="2023-03" db="EMBL/GenBank/DDBJ databases">
        <title>WGS of Gossypium arboreum.</title>
        <authorList>
            <person name="Yu D."/>
        </authorList>
    </citation>
    <scope>NUCLEOTIDE SEQUENCE [LARGE SCALE GENOMIC DNA]</scope>
    <source>
        <tissue evidence="3">Leaf</tissue>
    </source>
</reference>
<feature type="region of interest" description="Disordered" evidence="1">
    <location>
        <begin position="1"/>
        <end position="21"/>
    </location>
</feature>
<evidence type="ECO:0000313" key="4">
    <source>
        <dbReference type="Proteomes" id="UP001358586"/>
    </source>
</evidence>
<evidence type="ECO:0000256" key="1">
    <source>
        <dbReference type="SAM" id="MobiDB-lite"/>
    </source>
</evidence>
<dbReference type="InterPro" id="IPR036397">
    <property type="entry name" value="RNaseH_sf"/>
</dbReference>
<dbReference type="InterPro" id="IPR053151">
    <property type="entry name" value="RNase_H-like"/>
</dbReference>
<name>A0ABR0P9A8_GOSAR</name>
<organism evidence="3 4">
    <name type="scientific">Gossypium arboreum</name>
    <name type="common">Tree cotton</name>
    <name type="synonym">Gossypium nanking</name>
    <dbReference type="NCBI Taxonomy" id="29729"/>
    <lineage>
        <taxon>Eukaryota</taxon>
        <taxon>Viridiplantae</taxon>
        <taxon>Streptophyta</taxon>
        <taxon>Embryophyta</taxon>
        <taxon>Tracheophyta</taxon>
        <taxon>Spermatophyta</taxon>
        <taxon>Magnoliopsida</taxon>
        <taxon>eudicotyledons</taxon>
        <taxon>Gunneridae</taxon>
        <taxon>Pentapetalae</taxon>
        <taxon>rosids</taxon>
        <taxon>malvids</taxon>
        <taxon>Malvales</taxon>
        <taxon>Malvaceae</taxon>
        <taxon>Malvoideae</taxon>
        <taxon>Gossypium</taxon>
    </lineage>
</organism>
<evidence type="ECO:0000259" key="2">
    <source>
        <dbReference type="Pfam" id="PF13456"/>
    </source>
</evidence>
<protein>
    <recommendedName>
        <fullName evidence="2">RNase H type-1 domain-containing protein</fullName>
    </recommendedName>
</protein>
<proteinExistence type="predicted"/>
<dbReference type="EMBL" id="JARKNE010000007">
    <property type="protein sequence ID" value="KAK5817765.1"/>
    <property type="molecule type" value="Genomic_DNA"/>
</dbReference>
<dbReference type="CDD" id="cd06222">
    <property type="entry name" value="RNase_H_like"/>
    <property type="match status" value="1"/>
</dbReference>
<dbReference type="InterPro" id="IPR002156">
    <property type="entry name" value="RNaseH_domain"/>
</dbReference>
<evidence type="ECO:0000313" key="3">
    <source>
        <dbReference type="EMBL" id="KAK5817765.1"/>
    </source>
</evidence>